<feature type="transmembrane region" description="Helical" evidence="1">
    <location>
        <begin position="100"/>
        <end position="125"/>
    </location>
</feature>
<accession>A0A3Q1BSP3</accession>
<gene>
    <name evidence="2" type="primary">TMEM44</name>
</gene>
<feature type="transmembrane region" description="Helical" evidence="1">
    <location>
        <begin position="146"/>
        <end position="162"/>
    </location>
</feature>
<name>A0A3Q1BSP3_AMPOC</name>
<dbReference type="GeneTree" id="ENSGT00390000018718"/>
<dbReference type="STRING" id="80972.ENSAOCP00000015909"/>
<proteinExistence type="predicted"/>
<evidence type="ECO:0008006" key="4">
    <source>
        <dbReference type="Google" id="ProtNLM"/>
    </source>
</evidence>
<evidence type="ECO:0000313" key="2">
    <source>
        <dbReference type="Ensembl" id="ENSAOCP00000015909.2"/>
    </source>
</evidence>
<keyword evidence="3" id="KW-1185">Reference proteome</keyword>
<feature type="transmembrane region" description="Helical" evidence="1">
    <location>
        <begin position="256"/>
        <end position="280"/>
    </location>
</feature>
<dbReference type="Ensembl" id="ENSAOCT00000024774.2">
    <property type="protein sequence ID" value="ENSAOCP00000015909.2"/>
    <property type="gene ID" value="ENSAOCG00000020720.2"/>
</dbReference>
<evidence type="ECO:0000256" key="1">
    <source>
        <dbReference type="SAM" id="Phobius"/>
    </source>
</evidence>
<reference evidence="2" key="2">
    <citation type="submission" date="2025-08" db="UniProtKB">
        <authorList>
            <consortium name="Ensembl"/>
        </authorList>
    </citation>
    <scope>IDENTIFICATION</scope>
</reference>
<protein>
    <recommendedName>
        <fullName evidence="4">Transmembrane protein 44</fullName>
    </recommendedName>
</protein>
<reference evidence="2" key="3">
    <citation type="submission" date="2025-09" db="UniProtKB">
        <authorList>
            <consortium name="Ensembl"/>
        </authorList>
    </citation>
    <scope>IDENTIFICATION</scope>
</reference>
<dbReference type="Proteomes" id="UP001501940">
    <property type="component" value="Chromosome 2"/>
</dbReference>
<keyword evidence="1" id="KW-1133">Transmembrane helix</keyword>
<sequence length="464" mass="51474">METRTFIVDGQNSQTFLTGLMAFCVESVTTCFSHDADKLCVPVGLTFVSALLLLLSCLLIVCQRCKLGGEYPAETILIFYCFLGDLCSTVGAILSRQLHIQILMSACASAMDALSCILCCFQVLLCWNSKTDRRLRMMKRRRRQHLLAVCVLMVVAGGFLRPNQPPAFIPVRERRLLHVSLQDSSWSPLMDNTELLGYILGLLSFAIACSSRFPALRRACRGQMLTQANIFSGLCCSLAGVLYTAAILLYDTHFGFLMRVLPWLLSSVSSVTLDLLIVVIHCCKGRSRQQSVSLSSDTEKLLGGSGLHTEDNAVMKRHRKQNIHSSAPPKSSTFSSKMKKVQKMSEMGHYMDVHVQPTRTDMTLSKQQVEGGPLNRMVRVIRAGSFCSTDTSYDSSVVSSDLEWDFEAANTQWREPTAKQHQGDEFPLQQWPTNPKPFDACVCSMSGLPQKTPEEGDPAVTSVK</sequence>
<dbReference type="InterPro" id="IPR051415">
    <property type="entry name" value="LAAT-1"/>
</dbReference>
<feature type="transmembrane region" description="Helical" evidence="1">
    <location>
        <begin position="195"/>
        <end position="216"/>
    </location>
</feature>
<dbReference type="PANTHER" id="PTHR16201">
    <property type="entry name" value="SEVEN TRANSMEMBRANE PROTEIN 1-RELATED"/>
    <property type="match status" value="1"/>
</dbReference>
<dbReference type="PANTHER" id="PTHR16201:SF53">
    <property type="entry name" value="TRANSMEMBRANE PROTEIN 44"/>
    <property type="match status" value="1"/>
</dbReference>
<dbReference type="GO" id="GO:0016020">
    <property type="term" value="C:membrane"/>
    <property type="evidence" value="ECO:0007669"/>
    <property type="project" value="TreeGrafter"/>
</dbReference>
<feature type="transmembrane region" description="Helical" evidence="1">
    <location>
        <begin position="74"/>
        <end position="94"/>
    </location>
</feature>
<reference evidence="2 3" key="1">
    <citation type="submission" date="2022-01" db="EMBL/GenBank/DDBJ databases">
        <title>A chromosome-scale genome assembly of the false clownfish, Amphiprion ocellaris.</title>
        <authorList>
            <person name="Ryu T."/>
        </authorList>
    </citation>
    <scope>NUCLEOTIDE SEQUENCE [LARGE SCALE GENOMIC DNA]</scope>
</reference>
<feature type="transmembrane region" description="Helical" evidence="1">
    <location>
        <begin position="43"/>
        <end position="62"/>
    </location>
</feature>
<dbReference type="GO" id="GO:0015174">
    <property type="term" value="F:basic amino acid transmembrane transporter activity"/>
    <property type="evidence" value="ECO:0007669"/>
    <property type="project" value="TreeGrafter"/>
</dbReference>
<feature type="transmembrane region" description="Helical" evidence="1">
    <location>
        <begin position="228"/>
        <end position="250"/>
    </location>
</feature>
<keyword evidence="1" id="KW-0472">Membrane</keyword>
<evidence type="ECO:0000313" key="3">
    <source>
        <dbReference type="Proteomes" id="UP001501940"/>
    </source>
</evidence>
<dbReference type="AlphaFoldDB" id="A0A3Q1BSP3"/>
<organism evidence="2 3">
    <name type="scientific">Amphiprion ocellaris</name>
    <name type="common">Clown anemonefish</name>
    <dbReference type="NCBI Taxonomy" id="80972"/>
    <lineage>
        <taxon>Eukaryota</taxon>
        <taxon>Metazoa</taxon>
        <taxon>Chordata</taxon>
        <taxon>Craniata</taxon>
        <taxon>Vertebrata</taxon>
        <taxon>Euteleostomi</taxon>
        <taxon>Actinopterygii</taxon>
        <taxon>Neopterygii</taxon>
        <taxon>Teleostei</taxon>
        <taxon>Neoteleostei</taxon>
        <taxon>Acanthomorphata</taxon>
        <taxon>Ovalentaria</taxon>
        <taxon>Pomacentridae</taxon>
        <taxon>Amphiprion</taxon>
    </lineage>
</organism>
<dbReference type="OMA" id="WGDEAVC"/>
<keyword evidence="1" id="KW-0812">Transmembrane</keyword>